<keyword evidence="3" id="KW-0934">Plastid</keyword>
<dbReference type="PROSITE" id="PS51375">
    <property type="entry name" value="PPR"/>
    <property type="match status" value="7"/>
</dbReference>
<name>A0A8B8ZWU8_PHODC</name>
<feature type="repeat" description="PPR" evidence="6">
    <location>
        <begin position="576"/>
        <end position="610"/>
    </location>
</feature>
<evidence type="ECO:0000313" key="9">
    <source>
        <dbReference type="RefSeq" id="XP_038978771.1"/>
    </source>
</evidence>
<dbReference type="RefSeq" id="XP_038978771.1">
    <property type="nucleotide sequence ID" value="XM_039122843.1"/>
</dbReference>
<evidence type="ECO:0000256" key="6">
    <source>
        <dbReference type="PROSITE-ProRule" id="PRU00708"/>
    </source>
</evidence>
<evidence type="ECO:0000256" key="4">
    <source>
        <dbReference type="ARBA" id="ARBA00022737"/>
    </source>
</evidence>
<evidence type="ECO:0000256" key="1">
    <source>
        <dbReference type="ARBA" id="ARBA00004229"/>
    </source>
</evidence>
<dbReference type="GeneID" id="120109101"/>
<dbReference type="Pfam" id="PF13041">
    <property type="entry name" value="PPR_2"/>
    <property type="match status" value="2"/>
</dbReference>
<dbReference type="Pfam" id="PF20431">
    <property type="entry name" value="E_motif"/>
    <property type="match status" value="1"/>
</dbReference>
<dbReference type="NCBIfam" id="TIGR00756">
    <property type="entry name" value="PPR"/>
    <property type="match status" value="6"/>
</dbReference>
<feature type="repeat" description="PPR" evidence="6">
    <location>
        <begin position="410"/>
        <end position="444"/>
    </location>
</feature>
<feature type="repeat" description="PPR" evidence="6">
    <location>
        <begin position="243"/>
        <end position="273"/>
    </location>
</feature>
<dbReference type="InterPro" id="IPR011990">
    <property type="entry name" value="TPR-like_helical_dom_sf"/>
</dbReference>
<dbReference type="InterPro" id="IPR046848">
    <property type="entry name" value="E_motif"/>
</dbReference>
<dbReference type="KEGG" id="pda:120109101"/>
<dbReference type="FunFam" id="1.25.40.10:FF:000344">
    <property type="entry name" value="Pentatricopeptide repeat-containing protein"/>
    <property type="match status" value="1"/>
</dbReference>
<keyword evidence="8" id="KW-1185">Reference proteome</keyword>
<sequence>HELFHLQKWQFPAINLPLPSSQTTSSVFPPNPLDPNPSTFLPTPIVPQFSPRKAQKLSALSPNVPPVPTASSFADPNPDIRRLCLHGDLEGALLLLDSAGERPVDEDTYVALLRLCGWRHAVPEGSRVHSHISSSNAHLSVRLGNALLSMFVRFGELVVAWSVFGKMVERDVFSWNVMIGGYGKNGFLEESLDLYQRMLWAGNGIRPDVYTFPCVLRSSGGIPDLMSGREIHAHLIRFGFGLETDVLNSLITMYAKCGEFHCARRVFDEMPRRDCISWNAMISGYFENEEHFEGLRLFLTMQDLSFDPDLMTMTSVISASGALCDMRLGKEIHGYAVKKKFYVDVSVSNSLIQMYTSFGSLNEAEKIFLRIETKDVVSWTAMISGYEKNGLPDKALKVFEQMEENDVIPDEITIASVLSACACLGRLDMGIKVHELARRNGLMPYTIVGNTLLDMYSKSKCIDKALEVFRRMPAKNVISWSSVISGFRINCQSFEALTFFRHMQADVKPNSVTLIAALSACAAVGALMCGKEIHAQTLRSGLDSEGYLPNALLDLYVKCGRMEYAWMQFNRLEEKDVVSYNIMLTGYAMRGHGDLAVALFSRMIDVGVHPDEITFVALLCACSRAGMVSQGWNYFNSMAQKYLVIPNLRHYTCMVDLLGRAGFLEEAHQFIKDMPIEPDAAIWGALLNGCRIHRKVELGELAAKHIFELDTDSVGYYMLLCNLYADDGRWNQVVRVRKAMREKGLVVDPGCSWVEAKGVVHAFLSADESHPQIKEIYAVINGLYDRMKAAGFPLPEDGLSDEAEASKADIFCGHSERLAIAFGLINSLPGMPVRVTKNLYMCQSCHSIVKMISKIVRREITVRDTEQFHHFKDGRCSCGDEGYWKSKTE</sequence>
<dbReference type="InterPro" id="IPR046960">
    <property type="entry name" value="PPR_At4g14850-like_plant"/>
</dbReference>
<evidence type="ECO:0000313" key="8">
    <source>
        <dbReference type="Proteomes" id="UP000228380"/>
    </source>
</evidence>
<protein>
    <submittedName>
        <fullName evidence="9">Pentatricopeptide repeat-containing protein At1g15510, chloroplastic-like</fullName>
    </submittedName>
</protein>
<feature type="repeat" description="PPR" evidence="6">
    <location>
        <begin position="445"/>
        <end position="479"/>
    </location>
</feature>
<keyword evidence="4" id="KW-0677">Repeat</keyword>
<dbReference type="Pfam" id="PF20430">
    <property type="entry name" value="Eplus_motif"/>
    <property type="match status" value="1"/>
</dbReference>
<dbReference type="GO" id="GO:0003723">
    <property type="term" value="F:RNA binding"/>
    <property type="evidence" value="ECO:0007669"/>
    <property type="project" value="InterPro"/>
</dbReference>
<dbReference type="PANTHER" id="PTHR47926:SF440">
    <property type="entry name" value="REPEAT-CONTAINING PROTEIN, PUTATIVE-RELATED"/>
    <property type="match status" value="1"/>
</dbReference>
<keyword evidence="5" id="KW-0809">Transit peptide</keyword>
<evidence type="ECO:0000256" key="5">
    <source>
        <dbReference type="ARBA" id="ARBA00022946"/>
    </source>
</evidence>
<dbReference type="FunFam" id="1.25.40.10:FF:000776">
    <property type="entry name" value="Pentatricopeptide repeat-containing protein At3g13880"/>
    <property type="match status" value="1"/>
</dbReference>
<dbReference type="PANTHER" id="PTHR47926">
    <property type="entry name" value="PENTATRICOPEPTIDE REPEAT-CONTAINING PROTEIN"/>
    <property type="match status" value="1"/>
</dbReference>
<dbReference type="OrthoDB" id="1921722at2759"/>
<feature type="domain" description="DYW" evidence="7">
    <location>
        <begin position="802"/>
        <end position="880"/>
    </location>
</feature>
<dbReference type="FunFam" id="1.25.40.10:FF:000073">
    <property type="entry name" value="Pentatricopeptide repeat-containing protein chloroplastic"/>
    <property type="match status" value="1"/>
</dbReference>
<evidence type="ECO:0000259" key="7">
    <source>
        <dbReference type="Pfam" id="PF14432"/>
    </source>
</evidence>
<dbReference type="Pfam" id="PF14432">
    <property type="entry name" value="DYW_deaminase"/>
    <property type="match status" value="1"/>
</dbReference>
<dbReference type="Proteomes" id="UP000228380">
    <property type="component" value="Unplaced"/>
</dbReference>
<reference evidence="9" key="1">
    <citation type="submission" date="2025-08" db="UniProtKB">
        <authorList>
            <consortium name="RefSeq"/>
        </authorList>
    </citation>
    <scope>IDENTIFICATION</scope>
    <source>
        <tissue evidence="9">Young leaves</tissue>
    </source>
</reference>
<proteinExistence type="predicted"/>
<evidence type="ECO:0000256" key="3">
    <source>
        <dbReference type="ARBA" id="ARBA00022640"/>
    </source>
</evidence>
<dbReference type="Pfam" id="PF01535">
    <property type="entry name" value="PPR"/>
    <property type="match status" value="7"/>
</dbReference>
<comment type="subcellular location">
    <subcellularLocation>
        <location evidence="1">Plastid</location>
        <location evidence="1">Chloroplast</location>
    </subcellularLocation>
</comment>
<dbReference type="GO" id="GO:0009451">
    <property type="term" value="P:RNA modification"/>
    <property type="evidence" value="ECO:0007669"/>
    <property type="project" value="InterPro"/>
</dbReference>
<accession>A0A8B8ZWU8</accession>
<dbReference type="FunFam" id="1.25.40.10:FF:000395">
    <property type="entry name" value="Pentatricopeptide repeat-containing protein chloroplastic"/>
    <property type="match status" value="1"/>
</dbReference>
<dbReference type="AlphaFoldDB" id="A0A8B8ZWU8"/>
<dbReference type="InterPro" id="IPR002885">
    <property type="entry name" value="PPR_rpt"/>
</dbReference>
<feature type="repeat" description="PPR" evidence="6">
    <location>
        <begin position="375"/>
        <end position="409"/>
    </location>
</feature>
<evidence type="ECO:0000256" key="2">
    <source>
        <dbReference type="ARBA" id="ARBA00022528"/>
    </source>
</evidence>
<keyword evidence="2" id="KW-0150">Chloroplast</keyword>
<dbReference type="InterPro" id="IPR046849">
    <property type="entry name" value="E2_motif"/>
</dbReference>
<dbReference type="GO" id="GO:0008270">
    <property type="term" value="F:zinc ion binding"/>
    <property type="evidence" value="ECO:0007669"/>
    <property type="project" value="InterPro"/>
</dbReference>
<gene>
    <name evidence="9" type="primary">LOC120109101</name>
</gene>
<feature type="repeat" description="PPR" evidence="6">
    <location>
        <begin position="274"/>
        <end position="308"/>
    </location>
</feature>
<dbReference type="GO" id="GO:0009507">
    <property type="term" value="C:chloroplast"/>
    <property type="evidence" value="ECO:0007669"/>
    <property type="project" value="UniProtKB-SubCell"/>
</dbReference>
<feature type="repeat" description="PPR" evidence="6">
    <location>
        <begin position="171"/>
        <end position="205"/>
    </location>
</feature>
<organism evidence="8 9">
    <name type="scientific">Phoenix dactylifera</name>
    <name type="common">Date palm</name>
    <dbReference type="NCBI Taxonomy" id="42345"/>
    <lineage>
        <taxon>Eukaryota</taxon>
        <taxon>Viridiplantae</taxon>
        <taxon>Streptophyta</taxon>
        <taxon>Embryophyta</taxon>
        <taxon>Tracheophyta</taxon>
        <taxon>Spermatophyta</taxon>
        <taxon>Magnoliopsida</taxon>
        <taxon>Liliopsida</taxon>
        <taxon>Arecaceae</taxon>
        <taxon>Coryphoideae</taxon>
        <taxon>Phoeniceae</taxon>
        <taxon>Phoenix</taxon>
    </lineage>
</organism>
<dbReference type="Gene3D" id="1.25.40.10">
    <property type="entry name" value="Tetratricopeptide repeat domain"/>
    <property type="match status" value="5"/>
</dbReference>
<feature type="non-terminal residue" evidence="9">
    <location>
        <position position="1"/>
    </location>
</feature>
<dbReference type="InterPro" id="IPR032867">
    <property type="entry name" value="DYW_dom"/>
</dbReference>